<feature type="transmembrane region" description="Helical" evidence="1">
    <location>
        <begin position="21"/>
        <end position="39"/>
    </location>
</feature>
<evidence type="ECO:0000313" key="2">
    <source>
        <dbReference type="EnsemblMetazoa" id="SMAR008754-PA"/>
    </source>
</evidence>
<evidence type="ECO:0000313" key="3">
    <source>
        <dbReference type="Proteomes" id="UP000014500"/>
    </source>
</evidence>
<reference evidence="2" key="2">
    <citation type="submission" date="2015-02" db="UniProtKB">
        <authorList>
            <consortium name="EnsemblMetazoa"/>
        </authorList>
    </citation>
    <scope>IDENTIFICATION</scope>
</reference>
<sequence length="66" mass="7541">MKQLNGWLNSKRINQNMLNPFVLTYFVVTLISTICRQVIATAQNIVSLTSIQIHVESERERTPSGH</sequence>
<organism evidence="2 3">
    <name type="scientific">Strigamia maritima</name>
    <name type="common">European centipede</name>
    <name type="synonym">Geophilus maritimus</name>
    <dbReference type="NCBI Taxonomy" id="126957"/>
    <lineage>
        <taxon>Eukaryota</taxon>
        <taxon>Metazoa</taxon>
        <taxon>Ecdysozoa</taxon>
        <taxon>Arthropoda</taxon>
        <taxon>Myriapoda</taxon>
        <taxon>Chilopoda</taxon>
        <taxon>Pleurostigmophora</taxon>
        <taxon>Geophilomorpha</taxon>
        <taxon>Linotaeniidae</taxon>
        <taxon>Strigamia</taxon>
    </lineage>
</organism>
<keyword evidence="1" id="KW-1133">Transmembrane helix</keyword>
<name>T1J556_STRMM</name>
<keyword evidence="1" id="KW-0812">Transmembrane</keyword>
<dbReference type="EnsemblMetazoa" id="SMAR008754-RA">
    <property type="protein sequence ID" value="SMAR008754-PA"/>
    <property type="gene ID" value="SMAR008754"/>
</dbReference>
<dbReference type="EMBL" id="JH431850">
    <property type="status" value="NOT_ANNOTATED_CDS"/>
    <property type="molecule type" value="Genomic_DNA"/>
</dbReference>
<dbReference type="HOGENOM" id="CLU_2834394_0_0_1"/>
<evidence type="ECO:0000256" key="1">
    <source>
        <dbReference type="SAM" id="Phobius"/>
    </source>
</evidence>
<dbReference type="AlphaFoldDB" id="T1J556"/>
<reference evidence="3" key="1">
    <citation type="submission" date="2011-05" db="EMBL/GenBank/DDBJ databases">
        <authorList>
            <person name="Richards S.R."/>
            <person name="Qu J."/>
            <person name="Jiang H."/>
            <person name="Jhangiani S.N."/>
            <person name="Agravi P."/>
            <person name="Goodspeed R."/>
            <person name="Gross S."/>
            <person name="Mandapat C."/>
            <person name="Jackson L."/>
            <person name="Mathew T."/>
            <person name="Pu L."/>
            <person name="Thornton R."/>
            <person name="Saada N."/>
            <person name="Wilczek-Boney K.B."/>
            <person name="Lee S."/>
            <person name="Kovar C."/>
            <person name="Wu Y."/>
            <person name="Scherer S.E."/>
            <person name="Worley K.C."/>
            <person name="Muzny D.M."/>
            <person name="Gibbs R."/>
        </authorList>
    </citation>
    <scope>NUCLEOTIDE SEQUENCE</scope>
    <source>
        <strain evidence="3">Brora</strain>
    </source>
</reference>
<keyword evidence="3" id="KW-1185">Reference proteome</keyword>
<protein>
    <submittedName>
        <fullName evidence="2">Uncharacterized protein</fullName>
    </submittedName>
</protein>
<keyword evidence="1" id="KW-0472">Membrane</keyword>
<proteinExistence type="predicted"/>
<accession>T1J556</accession>
<dbReference type="Proteomes" id="UP000014500">
    <property type="component" value="Unassembled WGS sequence"/>
</dbReference>